<dbReference type="Gene3D" id="3.20.20.80">
    <property type="entry name" value="Glycosidases"/>
    <property type="match status" value="1"/>
</dbReference>
<evidence type="ECO:0000256" key="7">
    <source>
        <dbReference type="ARBA" id="ARBA00022729"/>
    </source>
</evidence>
<evidence type="ECO:0000256" key="4">
    <source>
        <dbReference type="ARBA" id="ARBA00012670"/>
    </source>
</evidence>
<dbReference type="Gramene" id="A09p16150.2_BraZ1">
    <property type="protein sequence ID" value="A09p16150.2_BraZ1.CDS"/>
    <property type="gene ID" value="A09g16150.2_BraZ1"/>
</dbReference>
<dbReference type="EMBL" id="LS974625">
    <property type="protein sequence ID" value="CAG7861148.1"/>
    <property type="molecule type" value="Genomic_DNA"/>
</dbReference>
<accession>A0A8D9FXC2</accession>
<reference evidence="13 14" key="1">
    <citation type="submission" date="2021-07" db="EMBL/GenBank/DDBJ databases">
        <authorList>
            <consortium name="Genoscope - CEA"/>
            <person name="William W."/>
        </authorList>
    </citation>
    <scope>NUCLEOTIDE SEQUENCE [LARGE SCALE GENOMIC DNA]</scope>
</reference>
<comment type="subcellular location">
    <subcellularLocation>
        <location evidence="2">Secreted</location>
        <location evidence="2">Extracellular space</location>
        <location evidence="2">Extracellular matrix</location>
    </subcellularLocation>
</comment>
<keyword evidence="8" id="KW-0378">Hydrolase</keyword>
<dbReference type="FunFam" id="2.60.120.260:FF:000063">
    <property type="entry name" value="Putative alpha-L-arabinofuranosidase family protein"/>
    <property type="match status" value="1"/>
</dbReference>
<evidence type="ECO:0000259" key="12">
    <source>
        <dbReference type="SMART" id="SM00813"/>
    </source>
</evidence>
<evidence type="ECO:0000256" key="1">
    <source>
        <dbReference type="ARBA" id="ARBA00001462"/>
    </source>
</evidence>
<dbReference type="InterPro" id="IPR017853">
    <property type="entry name" value="GH"/>
</dbReference>
<dbReference type="SUPFAM" id="SSF49785">
    <property type="entry name" value="Galactose-binding domain-like"/>
    <property type="match status" value="1"/>
</dbReference>
<dbReference type="Proteomes" id="UP000694005">
    <property type="component" value="Chromosome A09"/>
</dbReference>
<evidence type="ECO:0000256" key="9">
    <source>
        <dbReference type="ARBA" id="ARBA00023180"/>
    </source>
</evidence>
<evidence type="ECO:0000256" key="8">
    <source>
        <dbReference type="ARBA" id="ARBA00022801"/>
    </source>
</evidence>
<gene>
    <name evidence="13" type="ORF">BRAPAZ1V2_A09P16150.2</name>
</gene>
<comment type="similarity">
    <text evidence="3">Belongs to the glycosyl hydrolase 51 family.</text>
</comment>
<dbReference type="FunFam" id="3.20.20.80:FF:000025">
    <property type="entry name" value="Alpha-L-arabinofuranosidase 1"/>
    <property type="match status" value="1"/>
</dbReference>
<evidence type="ECO:0000256" key="5">
    <source>
        <dbReference type="ARBA" id="ARBA00022525"/>
    </source>
</evidence>
<evidence type="ECO:0000256" key="2">
    <source>
        <dbReference type="ARBA" id="ARBA00004498"/>
    </source>
</evidence>
<evidence type="ECO:0000313" key="14">
    <source>
        <dbReference type="Proteomes" id="UP000694005"/>
    </source>
</evidence>
<proteinExistence type="inferred from homology"/>
<keyword evidence="5" id="KW-0964">Secreted</keyword>
<dbReference type="InterPro" id="IPR055235">
    <property type="entry name" value="ASD1_cat"/>
</dbReference>
<dbReference type="EC" id="3.2.1.55" evidence="4"/>
<keyword evidence="11" id="KW-0472">Membrane</keyword>
<dbReference type="Pfam" id="PF06964">
    <property type="entry name" value="Alpha-L-AF_C"/>
    <property type="match status" value="1"/>
</dbReference>
<keyword evidence="6" id="KW-0272">Extracellular matrix</keyword>
<dbReference type="GO" id="GO:0046556">
    <property type="term" value="F:alpha-L-arabinofuranosidase activity"/>
    <property type="evidence" value="ECO:0007669"/>
    <property type="project" value="UniProtKB-EC"/>
</dbReference>
<dbReference type="SMART" id="SM00813">
    <property type="entry name" value="Alpha-L-AF_C"/>
    <property type="match status" value="1"/>
</dbReference>
<keyword evidence="9" id="KW-0325">Glycoprotein</keyword>
<dbReference type="PANTHER" id="PTHR31776">
    <property type="entry name" value="ALPHA-L-ARABINOFURANOSIDASE 1"/>
    <property type="match status" value="1"/>
</dbReference>
<evidence type="ECO:0000313" key="13">
    <source>
        <dbReference type="EMBL" id="CAG7861148.1"/>
    </source>
</evidence>
<keyword evidence="11" id="KW-0812">Transmembrane</keyword>
<dbReference type="InterPro" id="IPR008979">
    <property type="entry name" value="Galactose-bd-like_sf"/>
</dbReference>
<dbReference type="GO" id="GO:0046373">
    <property type="term" value="P:L-arabinose metabolic process"/>
    <property type="evidence" value="ECO:0007669"/>
    <property type="project" value="InterPro"/>
</dbReference>
<dbReference type="SUPFAM" id="SSF51445">
    <property type="entry name" value="(Trans)glycosidases"/>
    <property type="match status" value="1"/>
</dbReference>
<sequence length="1700" mass="193566">MATSKGELLRATAVEEDTSSLPLPTLLKPELKHGKKPLFDLMEAIREIKSKSAKDFCVHVSSNFYLAMMDRKWCSLTFLTSICLILFLLGSYAAYEHFRRVDAREDNEKHYVTLQVEASNATGRPIPETLFGIFFEEINHAGAGGLWAELVSNRGFEAGGQIIPSSIWPWSIIGDESTISVVTDRSSCFERNKIALRMEVLCNSSGCPSEGVGVYNPGYWGMNIEKGKKYKVTLYVRSTGDIDVSVSLTSSNGSLTLASEQIIALASEVSKWTKKEMLLEANGTDDGARLQLTTTKNGSIWFDQVSAMPVDTYKGHGFRNDLFQMMVDLKPRFIRFPGGCYVEGDSLSNAFQWKKTVGAWEERPGHFGDVWNYWTDDGLGHFEFFQLAEDLGAAPIWVFNSGISHHDQVETARIMPFVQEALDGIEFARGDANSTWGSVRAAMGHPKPFGLKYVAVGNEDCGKKYYKGNYLEFYNAIKKAYPDIKIISNCDGSSQPLDHPADYYDYHVYTLAKELFSMSHMFDKTSRDGPKAFVSEYAVNITDANTGNLLAALGEAGFLLGLEKNSDVVGMVSYAPLFVNTNDRRWLPDAIVFNSSHLYGTPSYWVQQFFTESSGATLLSSTMEGNSSYVEASAISFQSNGSDYIQIKAVNFANVTVELKVKMTGLDSSNTKASAKKKKVLTSASVMDENSFSNPEMIKPQESIGVMSEGNFTFKPYDTYKGMRWQMHVSTNRSHGDGAELAALQLAADSFYLSCSLLERKSKQRSGNKSVLAMATGVDRAKRITAIEGKIESTADRIIEMMNEMMRMMAMGFEKLDLRKEDQTGEKDRLEAGPITSGSYAMDQVMDRSQQCVRKLTPLVVEQQLERNTETFREPAMVVQERMSRSSNLEWFEKQLIEIAGESGISLEELEETRGMTGYVRLNPPVTKLEDKNENHVFLLDEVIHVVTCENVAEGEESPATMIDLLEKVPSVEQRDKARKKKKRWKIPLVGIENNLGKGLELEGNGDKSVDCEEPWLSFVDSKRSDKHQCERGEQMEAVMNSYACHMLDKMHLRGKKVKMNIKKEFTQSKRCKYQAEKVNSEMAEFQRKNRSRSQRNSLMKCWKRVRCLLLSTHQRCRLLKFIKKKKGRMKVEYGKERIKDVRTLMNTQLASGYPMVKKERTKWRECKFRHKQKKLRKIIEERFLIYLGCKVMHPHELVKLKGEWRPAAIMRRGSKLKCVAHGKLLSGRLVLMDTKEQDKTEMEFGRKRIQYNLSRQIDKRGNLSACLWNSELEHALSRKKLRWCKRSHRKEACLCCVKLPLLQNLVKQNEKLFSIKMETRDKSKQGCVGLVFLKMIYLERNSLNSLLLTRRGFTIQSSWRMKGYKLVKWLGVLGNGNGDGRQRHAMEYVILFSLSPTELKKLLMEWEKHKAGDKYKKKQTAMSKMSFSGNYVVNLVNLMRKEFLTSGKRAKSRQTVMSNGLGCLEMLSPPRMAGKKASSKSLCDFVFLLHILENQIMESASPPCVFEHNDTEAVHRKSKLRCSGQNLCKLKQQEQHKFLLSGKRVKLQRESRKEKFCGKWKKRVELCFEFLPSIDHKENAEKVCHEKMIKPSSLEMSSEYEMIEKQKLETWRKEVSWMEQVMKICLDIWKAVCSSNLEEKVDFKGGGNDTYKGMRWQMHVSTNRSHGDGAELAALQLAADSFYLSCSLLERKVIESLSE</sequence>
<feature type="transmembrane region" description="Helical" evidence="11">
    <location>
        <begin position="73"/>
        <end position="95"/>
    </location>
</feature>
<feature type="domain" description="Alpha-L-arabinofuranosidase C-terminal" evidence="12">
    <location>
        <begin position="535"/>
        <end position="718"/>
    </location>
</feature>
<keyword evidence="7" id="KW-0732">Signal</keyword>
<organism evidence="13 14">
    <name type="scientific">Brassica campestris</name>
    <name type="common">Field mustard</name>
    <dbReference type="NCBI Taxonomy" id="3711"/>
    <lineage>
        <taxon>Eukaryota</taxon>
        <taxon>Viridiplantae</taxon>
        <taxon>Streptophyta</taxon>
        <taxon>Embryophyta</taxon>
        <taxon>Tracheophyta</taxon>
        <taxon>Spermatophyta</taxon>
        <taxon>Magnoliopsida</taxon>
        <taxon>eudicotyledons</taxon>
        <taxon>Gunneridae</taxon>
        <taxon>Pentapetalae</taxon>
        <taxon>rosids</taxon>
        <taxon>malvids</taxon>
        <taxon>Brassicales</taxon>
        <taxon>Brassicaceae</taxon>
        <taxon>Brassiceae</taxon>
        <taxon>Brassica</taxon>
    </lineage>
</organism>
<evidence type="ECO:0000256" key="3">
    <source>
        <dbReference type="ARBA" id="ARBA00007186"/>
    </source>
</evidence>
<dbReference type="PANTHER" id="PTHR31776:SF21">
    <property type="entry name" value="ALPHA-L-ARABINOFURANOSIDASE 2"/>
    <property type="match status" value="1"/>
</dbReference>
<dbReference type="InterPro" id="IPR013780">
    <property type="entry name" value="Glyco_hydro_b"/>
</dbReference>
<name>A0A8D9FXC2_BRACM</name>
<comment type="catalytic activity">
    <reaction evidence="1">
        <text>Hydrolysis of terminal non-reducing alpha-L-arabinofuranoside residues in alpha-L-arabinosides.</text>
        <dbReference type="EC" id="3.2.1.55"/>
    </reaction>
</comment>
<dbReference type="InterPro" id="IPR010720">
    <property type="entry name" value="Alpha-L-AF_C"/>
</dbReference>
<evidence type="ECO:0000256" key="11">
    <source>
        <dbReference type="SAM" id="Phobius"/>
    </source>
</evidence>
<dbReference type="InterPro" id="IPR051563">
    <property type="entry name" value="Glycosyl_Hydrolase_51"/>
</dbReference>
<keyword evidence="11" id="KW-1133">Transmembrane helix</keyword>
<protein>
    <recommendedName>
        <fullName evidence="4">non-reducing end alpha-L-arabinofuranosidase</fullName>
        <ecNumber evidence="4">3.2.1.55</ecNumber>
    </recommendedName>
    <alternativeName>
        <fullName evidence="10">Beta-D-xylosidase</fullName>
    </alternativeName>
</protein>
<dbReference type="Pfam" id="PF22848">
    <property type="entry name" value="ASD1_dom"/>
    <property type="match status" value="1"/>
</dbReference>
<dbReference type="Gene3D" id="2.60.40.1180">
    <property type="entry name" value="Golgi alpha-mannosidase II"/>
    <property type="match status" value="1"/>
</dbReference>
<evidence type="ECO:0000256" key="10">
    <source>
        <dbReference type="ARBA" id="ARBA00082101"/>
    </source>
</evidence>
<evidence type="ECO:0000256" key="6">
    <source>
        <dbReference type="ARBA" id="ARBA00022530"/>
    </source>
</evidence>